<evidence type="ECO:0000313" key="2">
    <source>
        <dbReference type="Proteomes" id="UP001286313"/>
    </source>
</evidence>
<sequence length="66" mass="8084">MMRQDKDDTLGQHHIPTQPVYWFERERTTTTTLLLILHPPAMIQYYYYCCARHTHTHTHWNLITAW</sequence>
<evidence type="ECO:0000313" key="1">
    <source>
        <dbReference type="EMBL" id="KAK3856097.1"/>
    </source>
</evidence>
<gene>
    <name evidence="1" type="ORF">Pcinc_037543</name>
</gene>
<dbReference type="Proteomes" id="UP001286313">
    <property type="component" value="Unassembled WGS sequence"/>
</dbReference>
<keyword evidence="2" id="KW-1185">Reference proteome</keyword>
<protein>
    <submittedName>
        <fullName evidence="1">Uncharacterized protein</fullName>
    </submittedName>
</protein>
<dbReference type="AlphaFoldDB" id="A0AAE1BTT3"/>
<dbReference type="EMBL" id="JAWQEG010005983">
    <property type="protein sequence ID" value="KAK3856097.1"/>
    <property type="molecule type" value="Genomic_DNA"/>
</dbReference>
<comment type="caution">
    <text evidence="1">The sequence shown here is derived from an EMBL/GenBank/DDBJ whole genome shotgun (WGS) entry which is preliminary data.</text>
</comment>
<organism evidence="1 2">
    <name type="scientific">Petrolisthes cinctipes</name>
    <name type="common">Flat porcelain crab</name>
    <dbReference type="NCBI Taxonomy" id="88211"/>
    <lineage>
        <taxon>Eukaryota</taxon>
        <taxon>Metazoa</taxon>
        <taxon>Ecdysozoa</taxon>
        <taxon>Arthropoda</taxon>
        <taxon>Crustacea</taxon>
        <taxon>Multicrustacea</taxon>
        <taxon>Malacostraca</taxon>
        <taxon>Eumalacostraca</taxon>
        <taxon>Eucarida</taxon>
        <taxon>Decapoda</taxon>
        <taxon>Pleocyemata</taxon>
        <taxon>Anomura</taxon>
        <taxon>Galatheoidea</taxon>
        <taxon>Porcellanidae</taxon>
        <taxon>Petrolisthes</taxon>
    </lineage>
</organism>
<accession>A0AAE1BTT3</accession>
<name>A0AAE1BTT3_PETCI</name>
<proteinExistence type="predicted"/>
<reference evidence="1" key="1">
    <citation type="submission" date="2023-10" db="EMBL/GenBank/DDBJ databases">
        <title>Genome assemblies of two species of porcelain crab, Petrolisthes cinctipes and Petrolisthes manimaculis (Anomura: Porcellanidae).</title>
        <authorList>
            <person name="Angst P."/>
        </authorList>
    </citation>
    <scope>NUCLEOTIDE SEQUENCE</scope>
    <source>
        <strain evidence="1">PB745_01</strain>
        <tissue evidence="1">Gill</tissue>
    </source>
</reference>